<dbReference type="Proteomes" id="UP000220034">
    <property type="component" value="Unassembled WGS sequence"/>
</dbReference>
<dbReference type="OrthoDB" id="8479357at2"/>
<dbReference type="FunFam" id="1.10.10.10:FF:000001">
    <property type="entry name" value="LysR family transcriptional regulator"/>
    <property type="match status" value="1"/>
</dbReference>
<evidence type="ECO:0000313" key="6">
    <source>
        <dbReference type="EMBL" id="SOH94934.1"/>
    </source>
</evidence>
<keyword evidence="7" id="KW-1185">Reference proteome</keyword>
<comment type="similarity">
    <text evidence="1">Belongs to the LysR transcriptional regulatory family.</text>
</comment>
<evidence type="ECO:0000256" key="2">
    <source>
        <dbReference type="ARBA" id="ARBA00023015"/>
    </source>
</evidence>
<dbReference type="Gene3D" id="3.40.190.290">
    <property type="match status" value="1"/>
</dbReference>
<dbReference type="Gene3D" id="1.10.10.10">
    <property type="entry name" value="Winged helix-like DNA-binding domain superfamily/Winged helix DNA-binding domain"/>
    <property type="match status" value="1"/>
</dbReference>
<name>A0A2C9CUD4_9RHOB</name>
<organism evidence="6 7">
    <name type="scientific">Pontivivens marinum</name>
    <dbReference type="NCBI Taxonomy" id="1690039"/>
    <lineage>
        <taxon>Bacteria</taxon>
        <taxon>Pseudomonadati</taxon>
        <taxon>Pseudomonadota</taxon>
        <taxon>Alphaproteobacteria</taxon>
        <taxon>Rhodobacterales</taxon>
        <taxon>Paracoccaceae</taxon>
        <taxon>Pontivivens</taxon>
    </lineage>
</organism>
<dbReference type="SUPFAM" id="SSF46785">
    <property type="entry name" value="Winged helix' DNA-binding domain"/>
    <property type="match status" value="1"/>
</dbReference>
<dbReference type="RefSeq" id="WP_097930989.1">
    <property type="nucleotide sequence ID" value="NZ_OCTN01000006.1"/>
</dbReference>
<dbReference type="SUPFAM" id="SSF53850">
    <property type="entry name" value="Periplasmic binding protein-like II"/>
    <property type="match status" value="1"/>
</dbReference>
<dbReference type="PANTHER" id="PTHR30126:SF40">
    <property type="entry name" value="HTH-TYPE TRANSCRIPTIONAL REGULATOR GLTR"/>
    <property type="match status" value="1"/>
</dbReference>
<dbReference type="CDD" id="cd05466">
    <property type="entry name" value="PBP2_LTTR_substrate"/>
    <property type="match status" value="1"/>
</dbReference>
<accession>A0A2C9CUD4</accession>
<feature type="domain" description="HTH lysR-type" evidence="5">
    <location>
        <begin position="1"/>
        <end position="58"/>
    </location>
</feature>
<evidence type="ECO:0000313" key="7">
    <source>
        <dbReference type="Proteomes" id="UP000220034"/>
    </source>
</evidence>
<dbReference type="InterPro" id="IPR036390">
    <property type="entry name" value="WH_DNA-bd_sf"/>
</dbReference>
<dbReference type="PANTHER" id="PTHR30126">
    <property type="entry name" value="HTH-TYPE TRANSCRIPTIONAL REGULATOR"/>
    <property type="match status" value="1"/>
</dbReference>
<dbReference type="InterPro" id="IPR000847">
    <property type="entry name" value="LysR_HTH_N"/>
</dbReference>
<proteinExistence type="inferred from homology"/>
<dbReference type="InterPro" id="IPR036388">
    <property type="entry name" value="WH-like_DNA-bd_sf"/>
</dbReference>
<dbReference type="Pfam" id="PF03466">
    <property type="entry name" value="LysR_substrate"/>
    <property type="match status" value="1"/>
</dbReference>
<evidence type="ECO:0000259" key="5">
    <source>
        <dbReference type="PROSITE" id="PS50931"/>
    </source>
</evidence>
<keyword evidence="2" id="KW-0805">Transcription regulation</keyword>
<dbReference type="GO" id="GO:0000976">
    <property type="term" value="F:transcription cis-regulatory region binding"/>
    <property type="evidence" value="ECO:0007669"/>
    <property type="project" value="TreeGrafter"/>
</dbReference>
<dbReference type="InterPro" id="IPR005119">
    <property type="entry name" value="LysR_subst-bd"/>
</dbReference>
<dbReference type="GO" id="GO:0003700">
    <property type="term" value="F:DNA-binding transcription factor activity"/>
    <property type="evidence" value="ECO:0007669"/>
    <property type="project" value="InterPro"/>
</dbReference>
<dbReference type="AlphaFoldDB" id="A0A2C9CUD4"/>
<dbReference type="EMBL" id="OCTN01000006">
    <property type="protein sequence ID" value="SOH94934.1"/>
    <property type="molecule type" value="Genomic_DNA"/>
</dbReference>
<protein>
    <submittedName>
        <fullName evidence="6">DNA-binding transcriptional regulator, LysR family</fullName>
    </submittedName>
</protein>
<evidence type="ECO:0000256" key="1">
    <source>
        <dbReference type="ARBA" id="ARBA00009437"/>
    </source>
</evidence>
<sequence>MKLQQLRYFVAVYEEGSFSAAATRVGATQSGLSMHVSQMEKRYDVQLFIRSSSGVTPTETGNSLYKEAVKVLAVVRNAEEKLRYLSKAVVGHISIGLMPTFTRSVLTNVLLRFSQEYSEVRVTISEAYSGELADVVSAGKLDFAVVPSLIQNNFLLGTPMGRDQECFVCAAGTHLSMTDTVSLKDLPPQRIVVPSWTNTRRARIESYLAENGIEVREILEIDTMYGTLDLVARSDWVSILPGILCVTDLDGTKRRVLPLADPPLYVDYLRIEPRSKPLSRAAQAFADILQEELNSTLEIPLHSAQ</sequence>
<dbReference type="Pfam" id="PF00126">
    <property type="entry name" value="HTH_1"/>
    <property type="match status" value="1"/>
</dbReference>
<evidence type="ECO:0000256" key="4">
    <source>
        <dbReference type="ARBA" id="ARBA00023163"/>
    </source>
</evidence>
<keyword evidence="3 6" id="KW-0238">DNA-binding</keyword>
<dbReference type="PROSITE" id="PS50931">
    <property type="entry name" value="HTH_LYSR"/>
    <property type="match status" value="1"/>
</dbReference>
<evidence type="ECO:0000256" key="3">
    <source>
        <dbReference type="ARBA" id="ARBA00023125"/>
    </source>
</evidence>
<reference evidence="7" key="1">
    <citation type="submission" date="2017-09" db="EMBL/GenBank/DDBJ databases">
        <authorList>
            <person name="Varghese N."/>
            <person name="Submissions S."/>
        </authorList>
    </citation>
    <scope>NUCLEOTIDE SEQUENCE [LARGE SCALE GENOMIC DNA]</scope>
    <source>
        <strain evidence="7">C7</strain>
    </source>
</reference>
<keyword evidence="4" id="KW-0804">Transcription</keyword>
<gene>
    <name evidence="6" type="ORF">SAMN06273572_10685</name>
</gene>